<evidence type="ECO:0000313" key="2">
    <source>
        <dbReference type="Proteomes" id="UP001196413"/>
    </source>
</evidence>
<name>A0AAD5N2L5_PARTN</name>
<reference evidence="1" key="1">
    <citation type="submission" date="2021-06" db="EMBL/GenBank/DDBJ databases">
        <title>Parelaphostrongylus tenuis whole genome reference sequence.</title>
        <authorList>
            <person name="Garwood T.J."/>
            <person name="Larsen P.A."/>
            <person name="Fountain-Jones N.M."/>
            <person name="Garbe J.R."/>
            <person name="Macchietto M.G."/>
            <person name="Kania S.A."/>
            <person name="Gerhold R.W."/>
            <person name="Richards J.E."/>
            <person name="Wolf T.M."/>
        </authorList>
    </citation>
    <scope>NUCLEOTIDE SEQUENCE</scope>
    <source>
        <strain evidence="1">MNPRO001-30</strain>
        <tissue evidence="1">Meninges</tissue>
    </source>
</reference>
<dbReference type="EMBL" id="JAHQIW010003952">
    <property type="protein sequence ID" value="KAJ1360756.1"/>
    <property type="molecule type" value="Genomic_DNA"/>
</dbReference>
<sequence length="50" mass="5720">MKSHRFPRLSLIGVQISDMVKVDHSFNFESKNSWHASATSSNDSKQRSLQ</sequence>
<dbReference type="AlphaFoldDB" id="A0AAD5N2L5"/>
<dbReference type="Proteomes" id="UP001196413">
    <property type="component" value="Unassembled WGS sequence"/>
</dbReference>
<protein>
    <submittedName>
        <fullName evidence="1">Uncharacterized protein</fullName>
    </submittedName>
</protein>
<gene>
    <name evidence="1" type="ORF">KIN20_019808</name>
</gene>
<comment type="caution">
    <text evidence="1">The sequence shown here is derived from an EMBL/GenBank/DDBJ whole genome shotgun (WGS) entry which is preliminary data.</text>
</comment>
<keyword evidence="2" id="KW-1185">Reference proteome</keyword>
<accession>A0AAD5N2L5</accession>
<proteinExistence type="predicted"/>
<organism evidence="1 2">
    <name type="scientific">Parelaphostrongylus tenuis</name>
    <name type="common">Meningeal worm</name>
    <dbReference type="NCBI Taxonomy" id="148309"/>
    <lineage>
        <taxon>Eukaryota</taxon>
        <taxon>Metazoa</taxon>
        <taxon>Ecdysozoa</taxon>
        <taxon>Nematoda</taxon>
        <taxon>Chromadorea</taxon>
        <taxon>Rhabditida</taxon>
        <taxon>Rhabditina</taxon>
        <taxon>Rhabditomorpha</taxon>
        <taxon>Strongyloidea</taxon>
        <taxon>Metastrongylidae</taxon>
        <taxon>Parelaphostrongylus</taxon>
    </lineage>
</organism>
<evidence type="ECO:0000313" key="1">
    <source>
        <dbReference type="EMBL" id="KAJ1360756.1"/>
    </source>
</evidence>